<dbReference type="InterPro" id="IPR036770">
    <property type="entry name" value="Ankyrin_rpt-contain_sf"/>
</dbReference>
<accession>A0A1Y1VQJ0</accession>
<evidence type="ECO:0000256" key="2">
    <source>
        <dbReference type="ARBA" id="ARBA00023043"/>
    </source>
</evidence>
<evidence type="ECO:0000313" key="5">
    <source>
        <dbReference type="Proteomes" id="UP000193944"/>
    </source>
</evidence>
<dbReference type="EMBL" id="MCFG01000618">
    <property type="protein sequence ID" value="ORX63539.1"/>
    <property type="molecule type" value="Genomic_DNA"/>
</dbReference>
<dbReference type="PANTHER" id="PTHR24198">
    <property type="entry name" value="ANKYRIN REPEAT AND PROTEIN KINASE DOMAIN-CONTAINING PROTEIN"/>
    <property type="match status" value="1"/>
</dbReference>
<feature type="repeat" description="ANK" evidence="3">
    <location>
        <begin position="13"/>
        <end position="45"/>
    </location>
</feature>
<gene>
    <name evidence="4" type="ORF">BCR32DRAFT_307532</name>
</gene>
<dbReference type="Pfam" id="PF12796">
    <property type="entry name" value="Ank_2"/>
    <property type="match status" value="4"/>
</dbReference>
<dbReference type="AlphaFoldDB" id="A0A1Y1VQJ0"/>
<sequence length="401" mass="46048">YKSKININEKDINGEYPLIKAFYQEKINIFEYLLSQGANHKIKNNNGVSLLTLALSKKKYDMIQCLLNQHIDINEKDTNGNYPIIKAIRLNDLKSVQLLMEYGINNNINMDITDINGSPPLILAYRLNFMEIFYYLIKFLDINKKDTNGNHLLFYTSLKNDIETTKFLIKVGSDINLKDKLGDSIFNKMLYNNNQDIMLELLNHTNLLLNEPNCRGETPLIISIKLYKSNNRYNNKYSDIINLLIEKGSNLNHIDKSGKSALVYAVSNGLSKITKLLIENGANINHHFGDNNISILIYAIQQNKVTIKEGYYGDIERIESNHTNGIIKYLIDNNADINYKDADGKSALIYSLHNNNDEISEYLINYGADVNIIKEKDEMFSNNDNKSAYKKAYKRISNILQ</sequence>
<dbReference type="SUPFAM" id="SSF48403">
    <property type="entry name" value="Ankyrin repeat"/>
    <property type="match status" value="2"/>
</dbReference>
<keyword evidence="5" id="KW-1185">Reference proteome</keyword>
<dbReference type="Proteomes" id="UP000193944">
    <property type="component" value="Unassembled WGS sequence"/>
</dbReference>
<proteinExistence type="predicted"/>
<protein>
    <submittedName>
        <fullName evidence="4">Ankyrin</fullName>
    </submittedName>
</protein>
<dbReference type="Gene3D" id="1.25.40.20">
    <property type="entry name" value="Ankyrin repeat-containing domain"/>
    <property type="match status" value="3"/>
</dbReference>
<feature type="repeat" description="ANK" evidence="3">
    <location>
        <begin position="257"/>
        <end position="285"/>
    </location>
</feature>
<evidence type="ECO:0000256" key="1">
    <source>
        <dbReference type="ARBA" id="ARBA00022737"/>
    </source>
</evidence>
<dbReference type="SMART" id="SM00248">
    <property type="entry name" value="ANK"/>
    <property type="match status" value="9"/>
</dbReference>
<keyword evidence="2 3" id="KW-0040">ANK repeat</keyword>
<reference evidence="4 5" key="2">
    <citation type="submission" date="2016-08" db="EMBL/GenBank/DDBJ databases">
        <title>Pervasive Adenine N6-methylation of Active Genes in Fungi.</title>
        <authorList>
            <consortium name="DOE Joint Genome Institute"/>
            <person name="Mondo S.J."/>
            <person name="Dannebaum R.O."/>
            <person name="Kuo R.C."/>
            <person name="Labutti K."/>
            <person name="Haridas S."/>
            <person name="Kuo A."/>
            <person name="Salamov A."/>
            <person name="Ahrendt S.R."/>
            <person name="Lipzen A."/>
            <person name="Sullivan W."/>
            <person name="Andreopoulos W.B."/>
            <person name="Clum A."/>
            <person name="Lindquist E."/>
            <person name="Daum C."/>
            <person name="Ramamoorthy G.K."/>
            <person name="Gryganskyi A."/>
            <person name="Culley D."/>
            <person name="Magnuson J.K."/>
            <person name="James T.Y."/>
            <person name="O'Malley M.A."/>
            <person name="Stajich J.E."/>
            <person name="Spatafora J.W."/>
            <person name="Visel A."/>
            <person name="Grigoriev I.V."/>
        </authorList>
    </citation>
    <scope>NUCLEOTIDE SEQUENCE [LARGE SCALE GENOMIC DNA]</scope>
    <source>
        <strain evidence="4 5">S4</strain>
    </source>
</reference>
<feature type="non-terminal residue" evidence="4">
    <location>
        <position position="1"/>
    </location>
</feature>
<dbReference type="PANTHER" id="PTHR24198:SF165">
    <property type="entry name" value="ANKYRIN REPEAT-CONTAINING PROTEIN-RELATED"/>
    <property type="match status" value="1"/>
</dbReference>
<evidence type="ECO:0000313" key="4">
    <source>
        <dbReference type="EMBL" id="ORX63539.1"/>
    </source>
</evidence>
<comment type="caution">
    <text evidence="4">The sequence shown here is derived from an EMBL/GenBank/DDBJ whole genome shotgun (WGS) entry which is preliminary data.</text>
</comment>
<organism evidence="4 5">
    <name type="scientific">Anaeromyces robustus</name>
    <dbReference type="NCBI Taxonomy" id="1754192"/>
    <lineage>
        <taxon>Eukaryota</taxon>
        <taxon>Fungi</taxon>
        <taxon>Fungi incertae sedis</taxon>
        <taxon>Chytridiomycota</taxon>
        <taxon>Chytridiomycota incertae sedis</taxon>
        <taxon>Neocallimastigomycetes</taxon>
        <taxon>Neocallimastigales</taxon>
        <taxon>Neocallimastigaceae</taxon>
        <taxon>Anaeromyces</taxon>
    </lineage>
</organism>
<evidence type="ECO:0000256" key="3">
    <source>
        <dbReference type="PROSITE-ProRule" id="PRU00023"/>
    </source>
</evidence>
<feature type="repeat" description="ANK" evidence="3">
    <location>
        <begin position="148"/>
        <end position="180"/>
    </location>
</feature>
<dbReference type="InterPro" id="IPR002110">
    <property type="entry name" value="Ankyrin_rpt"/>
</dbReference>
<reference evidence="4 5" key="1">
    <citation type="submission" date="2016-08" db="EMBL/GenBank/DDBJ databases">
        <title>A Parts List for Fungal Cellulosomes Revealed by Comparative Genomics.</title>
        <authorList>
            <consortium name="DOE Joint Genome Institute"/>
            <person name="Haitjema C.H."/>
            <person name="Gilmore S.P."/>
            <person name="Henske J.K."/>
            <person name="Solomon K.V."/>
            <person name="De Groot R."/>
            <person name="Kuo A."/>
            <person name="Mondo S.J."/>
            <person name="Salamov A.A."/>
            <person name="Labutti K."/>
            <person name="Zhao Z."/>
            <person name="Chiniquy J."/>
            <person name="Barry K."/>
            <person name="Brewer H.M."/>
            <person name="Purvine S.O."/>
            <person name="Wright A.T."/>
            <person name="Boxma B."/>
            <person name="Van Alen T."/>
            <person name="Hackstein J.H."/>
            <person name="Baker S.E."/>
            <person name="Grigoriev I.V."/>
            <person name="O'Malley M.A."/>
        </authorList>
    </citation>
    <scope>NUCLEOTIDE SEQUENCE [LARGE SCALE GENOMIC DNA]</scope>
    <source>
        <strain evidence="4 5">S4</strain>
    </source>
</reference>
<dbReference type="STRING" id="1754192.A0A1Y1VQJ0"/>
<dbReference type="PROSITE" id="PS50088">
    <property type="entry name" value="ANK_REPEAT"/>
    <property type="match status" value="5"/>
</dbReference>
<dbReference type="OrthoDB" id="2106243at2759"/>
<feature type="repeat" description="ANK" evidence="3">
    <location>
        <begin position="343"/>
        <end position="375"/>
    </location>
</feature>
<feature type="repeat" description="ANK" evidence="3">
    <location>
        <begin position="46"/>
        <end position="78"/>
    </location>
</feature>
<name>A0A1Y1VQJ0_9FUNG</name>
<keyword evidence="1" id="KW-0677">Repeat</keyword>
<dbReference type="PROSITE" id="PS50297">
    <property type="entry name" value="ANK_REP_REGION"/>
    <property type="match status" value="2"/>
</dbReference>